<proteinExistence type="predicted"/>
<name>A0AAV2TEN4_CALDB</name>
<sequence>MSAAFEGSIIKYEWGGKRLDLSGKKKMLEEIIHSSQVKTELDHFIATDDRFQLFFNVSKLNWERMISTGAERMEKTLNDVAPNNETHKVVLKIKRLELRIVLKYSPERADLFKPDTVRSGKAASTVDREVSRLFRECVHPDAIISVETQRFTRPRGMLRYRMTARAYMTVNRDKLAIGDDELFPLVPEMWFQHKILLHLVQTQNPLIDSIGVRGITLCGYLYNAGAPMLFKLHERAKVQEKFKVNVRS</sequence>
<dbReference type="EMBL" id="CAXLJL010000223">
    <property type="protein sequence ID" value="CAL5134732.1"/>
    <property type="molecule type" value="Genomic_DNA"/>
</dbReference>
<evidence type="ECO:0008006" key="3">
    <source>
        <dbReference type="Google" id="ProtNLM"/>
    </source>
</evidence>
<protein>
    <recommendedName>
        <fullName evidence="3">VTC domain-containing protein</fullName>
    </recommendedName>
</protein>
<accession>A0AAV2TEN4</accession>
<gene>
    <name evidence="1" type="ORF">CDAUBV1_LOCUS8699</name>
</gene>
<evidence type="ECO:0000313" key="2">
    <source>
        <dbReference type="Proteomes" id="UP001497525"/>
    </source>
</evidence>
<evidence type="ECO:0000313" key="1">
    <source>
        <dbReference type="EMBL" id="CAL5134732.1"/>
    </source>
</evidence>
<comment type="caution">
    <text evidence="1">The sequence shown here is derived from an EMBL/GenBank/DDBJ whole genome shotgun (WGS) entry which is preliminary data.</text>
</comment>
<reference evidence="1" key="1">
    <citation type="submission" date="2024-06" db="EMBL/GenBank/DDBJ databases">
        <authorList>
            <person name="Liu X."/>
            <person name="Lenzi L."/>
            <person name="Haldenby T S."/>
            <person name="Uol C."/>
        </authorList>
    </citation>
    <scope>NUCLEOTIDE SEQUENCE</scope>
</reference>
<dbReference type="AlphaFoldDB" id="A0AAV2TEN4"/>
<organism evidence="1 2">
    <name type="scientific">Calicophoron daubneyi</name>
    <name type="common">Rumen fluke</name>
    <name type="synonym">Paramphistomum daubneyi</name>
    <dbReference type="NCBI Taxonomy" id="300641"/>
    <lineage>
        <taxon>Eukaryota</taxon>
        <taxon>Metazoa</taxon>
        <taxon>Spiralia</taxon>
        <taxon>Lophotrochozoa</taxon>
        <taxon>Platyhelminthes</taxon>
        <taxon>Trematoda</taxon>
        <taxon>Digenea</taxon>
        <taxon>Plagiorchiida</taxon>
        <taxon>Pronocephalata</taxon>
        <taxon>Paramphistomoidea</taxon>
        <taxon>Paramphistomidae</taxon>
        <taxon>Calicophoron</taxon>
    </lineage>
</organism>
<dbReference type="Proteomes" id="UP001497525">
    <property type="component" value="Unassembled WGS sequence"/>
</dbReference>